<dbReference type="Pfam" id="PF02639">
    <property type="entry name" value="DUF188"/>
    <property type="match status" value="1"/>
</dbReference>
<proteinExistence type="inferred from homology"/>
<dbReference type="Proteomes" id="UP000009881">
    <property type="component" value="Unassembled WGS sequence"/>
</dbReference>
<evidence type="ECO:0000256" key="2">
    <source>
        <dbReference type="HAMAP-Rule" id="MF_00489"/>
    </source>
</evidence>
<accession>K9GZG3</accession>
<dbReference type="CDD" id="cd18720">
    <property type="entry name" value="PIN_YqxD-like"/>
    <property type="match status" value="1"/>
</dbReference>
<evidence type="ECO:0000313" key="4">
    <source>
        <dbReference type="Proteomes" id="UP000009881"/>
    </source>
</evidence>
<dbReference type="OrthoDB" id="9798918at2"/>
<dbReference type="RefSeq" id="WP_009539871.1">
    <property type="nucleotide sequence ID" value="NZ_ANHY01000006.1"/>
</dbReference>
<evidence type="ECO:0000256" key="1">
    <source>
        <dbReference type="ARBA" id="ARBA00008522"/>
    </source>
</evidence>
<sequence>MPEIYVDADACPVKAEVMRVAERHRMPVHMVGNTWMRMDQSPLLNRVVVAEGADAADDWIAEHITAADICITADIPLAARCLEKGAQVIGSTGKPFTTASIGNALAMRDLMATLRETGEITGGPSGFTKADRSRFLQALEEAARKAGRGS</sequence>
<dbReference type="EMBL" id="ANHY01000006">
    <property type="protein sequence ID" value="EKV31390.1"/>
    <property type="molecule type" value="Genomic_DNA"/>
</dbReference>
<organism evidence="3 4">
    <name type="scientific">Caenispirillum salinarum AK4</name>
    <dbReference type="NCBI Taxonomy" id="1238182"/>
    <lineage>
        <taxon>Bacteria</taxon>
        <taxon>Pseudomonadati</taxon>
        <taxon>Pseudomonadota</taxon>
        <taxon>Alphaproteobacteria</taxon>
        <taxon>Rhodospirillales</taxon>
        <taxon>Novispirillaceae</taxon>
        <taxon>Caenispirillum</taxon>
    </lineage>
</organism>
<dbReference type="PANTHER" id="PTHR35146">
    <property type="entry name" value="UPF0178 PROTEIN YAII"/>
    <property type="match status" value="1"/>
</dbReference>
<dbReference type="PATRIC" id="fig|1238182.3.peg.1426"/>
<comment type="similarity">
    <text evidence="1 2">Belongs to the UPF0178 family.</text>
</comment>
<dbReference type="PANTHER" id="PTHR35146:SF1">
    <property type="entry name" value="UPF0178 PROTEIN YAII"/>
    <property type="match status" value="1"/>
</dbReference>
<dbReference type="HAMAP" id="MF_00489">
    <property type="entry name" value="UPF0178"/>
    <property type="match status" value="1"/>
</dbReference>
<comment type="caution">
    <text evidence="3">The sequence shown here is derived from an EMBL/GenBank/DDBJ whole genome shotgun (WGS) entry which is preliminary data.</text>
</comment>
<dbReference type="NCBIfam" id="NF001095">
    <property type="entry name" value="PRK00124.1"/>
    <property type="match status" value="1"/>
</dbReference>
<keyword evidence="4" id="KW-1185">Reference proteome</keyword>
<dbReference type="AlphaFoldDB" id="K9GZG3"/>
<dbReference type="InterPro" id="IPR003791">
    <property type="entry name" value="UPF0178"/>
</dbReference>
<name>K9GZG3_9PROT</name>
<protein>
    <recommendedName>
        <fullName evidence="2">UPF0178 protein C882_3763</fullName>
    </recommendedName>
</protein>
<reference evidence="3 4" key="1">
    <citation type="journal article" date="2013" name="Genome Announc.">
        <title>Draft Genome Sequence of an Alphaproteobacterium, Caenispirillum salinarum AK4(T), Isolated from a Solar Saltern.</title>
        <authorList>
            <person name="Khatri I."/>
            <person name="Singh A."/>
            <person name="Korpole S."/>
            <person name="Pinnaka A.K."/>
            <person name="Subramanian S."/>
        </authorList>
    </citation>
    <scope>NUCLEOTIDE SEQUENCE [LARGE SCALE GENOMIC DNA]</scope>
    <source>
        <strain evidence="3 4">AK4</strain>
    </source>
</reference>
<dbReference type="eggNOG" id="COG1671">
    <property type="taxonomic scope" value="Bacteria"/>
</dbReference>
<gene>
    <name evidence="3" type="ORF">C882_3763</name>
</gene>
<evidence type="ECO:0000313" key="3">
    <source>
        <dbReference type="EMBL" id="EKV31390.1"/>
    </source>
</evidence>
<dbReference type="STRING" id="1238182.C882_3763"/>